<comment type="caution">
    <text evidence="1">The sequence shown here is derived from an EMBL/GenBank/DDBJ whole genome shotgun (WGS) entry which is preliminary data.</text>
</comment>
<reference evidence="1" key="2">
    <citation type="submission" date="2021-10" db="EMBL/GenBank/DDBJ databases">
        <authorList>
            <person name="Piombo E."/>
        </authorList>
    </citation>
    <scope>NUCLEOTIDE SEQUENCE</scope>
</reference>
<reference evidence="1" key="1">
    <citation type="submission" date="2020-04" db="EMBL/GenBank/DDBJ databases">
        <authorList>
            <person name="Broberg M."/>
        </authorList>
    </citation>
    <scope>NUCLEOTIDE SEQUENCE</scope>
</reference>
<accession>A0ACA9U975</accession>
<proteinExistence type="predicted"/>
<evidence type="ECO:0000313" key="1">
    <source>
        <dbReference type="EMBL" id="CAG9949875.1"/>
    </source>
</evidence>
<organism evidence="1 2">
    <name type="scientific">Clonostachys rosea f. rosea IK726</name>
    <dbReference type="NCBI Taxonomy" id="1349383"/>
    <lineage>
        <taxon>Eukaryota</taxon>
        <taxon>Fungi</taxon>
        <taxon>Dikarya</taxon>
        <taxon>Ascomycota</taxon>
        <taxon>Pezizomycotina</taxon>
        <taxon>Sordariomycetes</taxon>
        <taxon>Hypocreomycetidae</taxon>
        <taxon>Hypocreales</taxon>
        <taxon>Bionectriaceae</taxon>
        <taxon>Clonostachys</taxon>
    </lineage>
</organism>
<dbReference type="Proteomes" id="UP000836387">
    <property type="component" value="Unassembled WGS sequence"/>
</dbReference>
<gene>
    <name evidence="1" type="ORF">CRV2_00015387</name>
</gene>
<keyword evidence="2" id="KW-1185">Reference proteome</keyword>
<evidence type="ECO:0000313" key="2">
    <source>
        <dbReference type="Proteomes" id="UP000836387"/>
    </source>
</evidence>
<dbReference type="EMBL" id="CADEHS020000108">
    <property type="protein sequence ID" value="CAG9949875.1"/>
    <property type="molecule type" value="Genomic_DNA"/>
</dbReference>
<name>A0ACA9U975_BIOOC</name>
<protein>
    <submittedName>
        <fullName evidence="1">Uncharacterized protein</fullName>
    </submittedName>
</protein>
<sequence>MRVPIASTLGFLVTSAIAECPYAKHQRGPTKCPYASKSILFTSERRADGQSDLYSIKPDGIGLETLVETDSFEDSGSLSPDGSKLAYIPTAMNYTTNVFVKDLPTGATYNVTGSDESVINFVGPHSFFRPSWSPDGTKVVYEVYEWVQRPAEMPLFSWHNEWEYRFMDVFPQFNEATKRLATTEKQLGNASSSVVITDAGYDNLVRAFNIYDMSSTDAEKDARIGPLGAAGMLIASTSAPSGLTELTLRRTPILKRTMPMLYGLQTDESCTAVACLAFRDESPLYDKTFQPYGQIIVMNADGSDKTMLTDSMWEDSMPMYVWRSGFKEGK</sequence>